<sequence length="261" mass="30095">MSVKQCWFAFSNAHFVLHLNLSLSCRTYTNIPELRNRSIPIIGLYAPDVTEADLENYHKNCPIVQLRPFTVSAYPNYFADLKNYRFKFPTVASVLPEFTTIFYVDASIRLYSIKGETLTDLFKSMETEFAPTGIRMLYQSWHRNFPATHPDMYAFFNVTEKQMKDTAQAASGLYFLNNSPQGWAIINKLIQCALEPKCMAPKGAKVECDYPMLRKNEKAVCHRFDQSALNMRLIEVYGTNVSLYYRGSDMIQIFQLTECSL</sequence>
<dbReference type="PANTHER" id="PTHR31389:SF4">
    <property type="entry name" value="LD39211P"/>
    <property type="match status" value="1"/>
</dbReference>
<dbReference type="WBParaSite" id="Pan_g23051.t1">
    <property type="protein sequence ID" value="Pan_g23051.t1"/>
    <property type="gene ID" value="Pan_g23051"/>
</dbReference>
<evidence type="ECO:0000256" key="1">
    <source>
        <dbReference type="SAM" id="SignalP"/>
    </source>
</evidence>
<keyword evidence="2" id="KW-1185">Reference proteome</keyword>
<dbReference type="AlphaFoldDB" id="A0A7E4VMM7"/>
<dbReference type="Proteomes" id="UP000492821">
    <property type="component" value="Unassembled WGS sequence"/>
</dbReference>
<proteinExistence type="predicted"/>
<reference evidence="2" key="1">
    <citation type="journal article" date="2013" name="Genetics">
        <title>The draft genome and transcriptome of Panagrellus redivivus are shaped by the harsh demands of a free-living lifestyle.</title>
        <authorList>
            <person name="Srinivasan J."/>
            <person name="Dillman A.R."/>
            <person name="Macchietto M.G."/>
            <person name="Heikkinen L."/>
            <person name="Lakso M."/>
            <person name="Fracchia K.M."/>
            <person name="Antoshechkin I."/>
            <person name="Mortazavi A."/>
            <person name="Wong G."/>
            <person name="Sternberg P.W."/>
        </authorList>
    </citation>
    <scope>NUCLEOTIDE SEQUENCE [LARGE SCALE GENOMIC DNA]</scope>
    <source>
        <strain evidence="2">MT8872</strain>
    </source>
</reference>
<accession>A0A7E4VMM7</accession>
<keyword evidence="1" id="KW-0732">Signal</keyword>
<organism evidence="2 3">
    <name type="scientific">Panagrellus redivivus</name>
    <name type="common">Microworm</name>
    <dbReference type="NCBI Taxonomy" id="6233"/>
    <lineage>
        <taxon>Eukaryota</taxon>
        <taxon>Metazoa</taxon>
        <taxon>Ecdysozoa</taxon>
        <taxon>Nematoda</taxon>
        <taxon>Chromadorea</taxon>
        <taxon>Rhabditida</taxon>
        <taxon>Tylenchina</taxon>
        <taxon>Panagrolaimomorpha</taxon>
        <taxon>Panagrolaimoidea</taxon>
        <taxon>Panagrolaimidae</taxon>
        <taxon>Panagrellus</taxon>
    </lineage>
</organism>
<protein>
    <submittedName>
        <fullName evidence="3">Nucleotide-diphospho-sugar transferase domain-containing protein</fullName>
    </submittedName>
</protein>
<feature type="chain" id="PRO_5028846601" evidence="1">
    <location>
        <begin position="19"/>
        <end position="261"/>
    </location>
</feature>
<name>A0A7E4VMM7_PANRE</name>
<evidence type="ECO:0000313" key="3">
    <source>
        <dbReference type="WBParaSite" id="Pan_g23051.t1"/>
    </source>
</evidence>
<reference evidence="3" key="2">
    <citation type="submission" date="2020-10" db="UniProtKB">
        <authorList>
            <consortium name="WormBaseParasite"/>
        </authorList>
    </citation>
    <scope>IDENTIFICATION</scope>
</reference>
<dbReference type="PANTHER" id="PTHR31389">
    <property type="entry name" value="LD39211P"/>
    <property type="match status" value="1"/>
</dbReference>
<evidence type="ECO:0000313" key="2">
    <source>
        <dbReference type="Proteomes" id="UP000492821"/>
    </source>
</evidence>
<dbReference type="PROSITE" id="PS51257">
    <property type="entry name" value="PROKAR_LIPOPROTEIN"/>
    <property type="match status" value="1"/>
</dbReference>
<feature type="signal peptide" evidence="1">
    <location>
        <begin position="1"/>
        <end position="18"/>
    </location>
</feature>